<feature type="compositionally biased region" description="Low complexity" evidence="1">
    <location>
        <begin position="153"/>
        <end position="170"/>
    </location>
</feature>
<gene>
    <name evidence="2" type="ORF">U9M48_027164</name>
</gene>
<evidence type="ECO:0000313" key="2">
    <source>
        <dbReference type="EMBL" id="WVZ79600.1"/>
    </source>
</evidence>
<feature type="region of interest" description="Disordered" evidence="1">
    <location>
        <begin position="1"/>
        <end position="22"/>
    </location>
</feature>
<name>A0AAQ3WZP3_PASNO</name>
<accession>A0AAQ3WZP3</accession>
<evidence type="ECO:0000256" key="1">
    <source>
        <dbReference type="SAM" id="MobiDB-lite"/>
    </source>
</evidence>
<feature type="compositionally biased region" description="Low complexity" evidence="1">
    <location>
        <begin position="261"/>
        <end position="280"/>
    </location>
</feature>
<evidence type="ECO:0000313" key="3">
    <source>
        <dbReference type="Proteomes" id="UP001341281"/>
    </source>
</evidence>
<protein>
    <submittedName>
        <fullName evidence="2">Uncharacterized protein</fullName>
    </submittedName>
</protein>
<dbReference type="AlphaFoldDB" id="A0AAQ3WZP3"/>
<feature type="region of interest" description="Disordered" evidence="1">
    <location>
        <begin position="141"/>
        <end position="180"/>
    </location>
</feature>
<proteinExistence type="predicted"/>
<feature type="region of interest" description="Disordered" evidence="1">
    <location>
        <begin position="42"/>
        <end position="73"/>
    </location>
</feature>
<feature type="compositionally biased region" description="Basic residues" evidence="1">
    <location>
        <begin position="47"/>
        <end position="59"/>
    </location>
</feature>
<keyword evidence="3" id="KW-1185">Reference proteome</keyword>
<organism evidence="2 3">
    <name type="scientific">Paspalum notatum var. saurae</name>
    <dbReference type="NCBI Taxonomy" id="547442"/>
    <lineage>
        <taxon>Eukaryota</taxon>
        <taxon>Viridiplantae</taxon>
        <taxon>Streptophyta</taxon>
        <taxon>Embryophyta</taxon>
        <taxon>Tracheophyta</taxon>
        <taxon>Spermatophyta</taxon>
        <taxon>Magnoliopsida</taxon>
        <taxon>Liliopsida</taxon>
        <taxon>Poales</taxon>
        <taxon>Poaceae</taxon>
        <taxon>PACMAD clade</taxon>
        <taxon>Panicoideae</taxon>
        <taxon>Andropogonodae</taxon>
        <taxon>Paspaleae</taxon>
        <taxon>Paspalinae</taxon>
        <taxon>Paspalum</taxon>
    </lineage>
</organism>
<feature type="region of interest" description="Disordered" evidence="1">
    <location>
        <begin position="242"/>
        <end position="280"/>
    </location>
</feature>
<dbReference type="Proteomes" id="UP001341281">
    <property type="component" value="Chromosome 06"/>
</dbReference>
<dbReference type="EMBL" id="CP144750">
    <property type="protein sequence ID" value="WVZ79600.1"/>
    <property type="molecule type" value="Genomic_DNA"/>
</dbReference>
<sequence>MRASCPLTHEPKSSRGFANPRRLCSSGPGLHAVRSASLLRLPFPPSSRRRRAQLRRPRRASAGPATAPSLRWPPAHHLRATSSAIRGRASLPLRLHHTADRPGRRATFSQPPRLLCRLPCLRTSSAERPLSRHLLSLRAPPAARCPRRTTSDPPLAWSRAPLPAPSSSSPADPPSPCATTAEACGAASGLVRRSRHLSASLPGVPQPPPLSDAAAGALELRLLIRNADAGFSSSQSRCRAAGVPASTSSPNAVVGSFDTDSSPNTAAAGSAASARPRLPRSVRAASSITSPEVVGSNCPVIVQPQETDISLLEKEISFPDTLRKCDEKKASLVEWLTEDNDDDDMHFYFEFYDVNKEAIAVSFELEFWIFTLDIKLSSSGHRLTRVVPILIDSQLA</sequence>
<reference evidence="2 3" key="1">
    <citation type="submission" date="2024-02" db="EMBL/GenBank/DDBJ databases">
        <title>High-quality chromosome-scale genome assembly of Pensacola bahiagrass (Paspalum notatum Flugge var. saurae).</title>
        <authorList>
            <person name="Vega J.M."/>
            <person name="Podio M."/>
            <person name="Orjuela J."/>
            <person name="Siena L.A."/>
            <person name="Pessino S.C."/>
            <person name="Combes M.C."/>
            <person name="Mariac C."/>
            <person name="Albertini E."/>
            <person name="Pupilli F."/>
            <person name="Ortiz J.P.A."/>
            <person name="Leblanc O."/>
        </authorList>
    </citation>
    <scope>NUCLEOTIDE SEQUENCE [LARGE SCALE GENOMIC DNA]</scope>
    <source>
        <strain evidence="2">R1</strain>
        <tissue evidence="2">Leaf</tissue>
    </source>
</reference>